<dbReference type="Proteomes" id="UP000729402">
    <property type="component" value="Unassembled WGS sequence"/>
</dbReference>
<reference evidence="2" key="2">
    <citation type="submission" date="2021-02" db="EMBL/GenBank/DDBJ databases">
        <authorList>
            <person name="Kimball J.A."/>
            <person name="Haas M.W."/>
            <person name="Macchietto M."/>
            <person name="Kono T."/>
            <person name="Duquette J."/>
            <person name="Shao M."/>
        </authorList>
    </citation>
    <scope>NUCLEOTIDE SEQUENCE</scope>
    <source>
        <tissue evidence="2">Fresh leaf tissue</tissue>
    </source>
</reference>
<evidence type="ECO:0000313" key="2">
    <source>
        <dbReference type="EMBL" id="KAG8060418.1"/>
    </source>
</evidence>
<evidence type="ECO:0000256" key="1">
    <source>
        <dbReference type="SAM" id="MobiDB-lite"/>
    </source>
</evidence>
<dbReference type="AlphaFoldDB" id="A0A8J5RZZ3"/>
<proteinExistence type="predicted"/>
<keyword evidence="3" id="KW-1185">Reference proteome</keyword>
<dbReference type="EMBL" id="JAAALK010000287">
    <property type="protein sequence ID" value="KAG8060418.1"/>
    <property type="molecule type" value="Genomic_DNA"/>
</dbReference>
<comment type="caution">
    <text evidence="2">The sequence shown here is derived from an EMBL/GenBank/DDBJ whole genome shotgun (WGS) entry which is preliminary data.</text>
</comment>
<protein>
    <submittedName>
        <fullName evidence="2">Uncharacterized protein</fullName>
    </submittedName>
</protein>
<gene>
    <name evidence="2" type="ORF">GUJ93_ZPchr0002g22996</name>
</gene>
<feature type="region of interest" description="Disordered" evidence="1">
    <location>
        <begin position="82"/>
        <end position="101"/>
    </location>
</feature>
<evidence type="ECO:0000313" key="3">
    <source>
        <dbReference type="Proteomes" id="UP000729402"/>
    </source>
</evidence>
<organism evidence="2 3">
    <name type="scientific">Zizania palustris</name>
    <name type="common">Northern wild rice</name>
    <dbReference type="NCBI Taxonomy" id="103762"/>
    <lineage>
        <taxon>Eukaryota</taxon>
        <taxon>Viridiplantae</taxon>
        <taxon>Streptophyta</taxon>
        <taxon>Embryophyta</taxon>
        <taxon>Tracheophyta</taxon>
        <taxon>Spermatophyta</taxon>
        <taxon>Magnoliopsida</taxon>
        <taxon>Liliopsida</taxon>
        <taxon>Poales</taxon>
        <taxon>Poaceae</taxon>
        <taxon>BOP clade</taxon>
        <taxon>Oryzoideae</taxon>
        <taxon>Oryzeae</taxon>
        <taxon>Zizaniinae</taxon>
        <taxon>Zizania</taxon>
    </lineage>
</organism>
<reference evidence="2" key="1">
    <citation type="journal article" date="2021" name="bioRxiv">
        <title>Whole Genome Assembly and Annotation of Northern Wild Rice, Zizania palustris L., Supports a Whole Genome Duplication in the Zizania Genus.</title>
        <authorList>
            <person name="Haas M."/>
            <person name="Kono T."/>
            <person name="Macchietto M."/>
            <person name="Millas R."/>
            <person name="McGilp L."/>
            <person name="Shao M."/>
            <person name="Duquette J."/>
            <person name="Hirsch C.N."/>
            <person name="Kimball J."/>
        </authorList>
    </citation>
    <scope>NUCLEOTIDE SEQUENCE</scope>
    <source>
        <tissue evidence="2">Fresh leaf tissue</tissue>
    </source>
</reference>
<name>A0A8J5RZZ3_ZIZPA</name>
<accession>A0A8J5RZZ3</accession>
<sequence>MRSASLAQPWIPTLTHTLPTPSWNPWRRGSQLAALSLRRAHLPPDFTATKIEEDDDDEGYLIAASRGGRSSCATAAWKDGADNLNDDKDVNMGPPSPSYSGYVDERGSSLAFSAGVDDPNSIPTNGRMTRSISTRSLFTMPSTLDSYAANFDIGPPVPS</sequence>